<proteinExistence type="predicted"/>
<dbReference type="EMBL" id="OU900096">
    <property type="protein sequence ID" value="CAG9859875.1"/>
    <property type="molecule type" value="Genomic_DNA"/>
</dbReference>
<gene>
    <name evidence="3" type="ORF">PHYEVI_LOCUS6238</name>
</gene>
<feature type="compositionally biased region" description="Basic and acidic residues" evidence="2">
    <location>
        <begin position="421"/>
        <end position="431"/>
    </location>
</feature>
<evidence type="ECO:0000313" key="4">
    <source>
        <dbReference type="Proteomes" id="UP001153712"/>
    </source>
</evidence>
<keyword evidence="4" id="KW-1185">Reference proteome</keyword>
<feature type="region of interest" description="Disordered" evidence="2">
    <location>
        <begin position="396"/>
        <end position="431"/>
    </location>
</feature>
<dbReference type="AlphaFoldDB" id="A0A9N9XPH3"/>
<feature type="coiled-coil region" evidence="1">
    <location>
        <begin position="73"/>
        <end position="187"/>
    </location>
</feature>
<sequence>MELLSSQELEKCMDKFEFVLSKQTTISSNHKQFLQFAGKIIKDLKNSKKTENALRKNLKVLTAHKNFNLHSKYVDLTEKHEELEIEYNQMLKDKEEMNNKIQIELETQKAEYLKKINELEEKSQKEITSLKNQLENIRNNYEKKEKELFNELQMTQAASALEWDERETNLKQKLEESKIQQRQLQNNLCELRYENNQLRSQISSQQFMNQRNVLYYQENCYQPNFSNYNGGNKLSENQYPMPQAQPEKIELIELENQSVTDIRTSIGKNITINSALFNTNGNNANKETSQFKFLQPDVKLTKPTVQVNSNTTNGVEALKNTENKPLGKSVGNKREMSQVNCIPRSESFTGIYNNKCSNSQQNVQTAPSCSKNTWKESNAFTALENRKNVNKVLPLVPQHNVNNKKNNSAKNTETRRKKRKLFDPKSTDYLD</sequence>
<dbReference type="Proteomes" id="UP001153712">
    <property type="component" value="Chromosome 3"/>
</dbReference>
<evidence type="ECO:0000256" key="1">
    <source>
        <dbReference type="SAM" id="Coils"/>
    </source>
</evidence>
<reference evidence="3" key="1">
    <citation type="submission" date="2022-01" db="EMBL/GenBank/DDBJ databases">
        <authorList>
            <person name="King R."/>
        </authorList>
    </citation>
    <scope>NUCLEOTIDE SEQUENCE</scope>
</reference>
<organism evidence="3 4">
    <name type="scientific">Phyllotreta striolata</name>
    <name type="common">Striped flea beetle</name>
    <name type="synonym">Crioceris striolata</name>
    <dbReference type="NCBI Taxonomy" id="444603"/>
    <lineage>
        <taxon>Eukaryota</taxon>
        <taxon>Metazoa</taxon>
        <taxon>Ecdysozoa</taxon>
        <taxon>Arthropoda</taxon>
        <taxon>Hexapoda</taxon>
        <taxon>Insecta</taxon>
        <taxon>Pterygota</taxon>
        <taxon>Neoptera</taxon>
        <taxon>Endopterygota</taxon>
        <taxon>Coleoptera</taxon>
        <taxon>Polyphaga</taxon>
        <taxon>Cucujiformia</taxon>
        <taxon>Chrysomeloidea</taxon>
        <taxon>Chrysomelidae</taxon>
        <taxon>Galerucinae</taxon>
        <taxon>Alticini</taxon>
        <taxon>Phyllotreta</taxon>
    </lineage>
</organism>
<evidence type="ECO:0000256" key="2">
    <source>
        <dbReference type="SAM" id="MobiDB-lite"/>
    </source>
</evidence>
<name>A0A9N9XPH3_PHYSR</name>
<feature type="compositionally biased region" description="Low complexity" evidence="2">
    <location>
        <begin position="400"/>
        <end position="411"/>
    </location>
</feature>
<accession>A0A9N9XPH3</accession>
<protein>
    <submittedName>
        <fullName evidence="3">Uncharacterized protein</fullName>
    </submittedName>
</protein>
<dbReference type="OrthoDB" id="6768132at2759"/>
<evidence type="ECO:0000313" key="3">
    <source>
        <dbReference type="EMBL" id="CAG9859875.1"/>
    </source>
</evidence>
<keyword evidence="1" id="KW-0175">Coiled coil</keyword>